<feature type="transmembrane region" description="Helical" evidence="8">
    <location>
        <begin position="83"/>
        <end position="106"/>
    </location>
</feature>
<organism evidence="9 10">
    <name type="scientific">Hymenochirus boettgeri</name>
    <name type="common">Congo dwarf clawed frog</name>
    <dbReference type="NCBI Taxonomy" id="247094"/>
    <lineage>
        <taxon>Eukaryota</taxon>
        <taxon>Metazoa</taxon>
        <taxon>Chordata</taxon>
        <taxon>Craniata</taxon>
        <taxon>Vertebrata</taxon>
        <taxon>Euteleostomi</taxon>
        <taxon>Amphibia</taxon>
        <taxon>Batrachia</taxon>
        <taxon>Anura</taxon>
        <taxon>Pipoidea</taxon>
        <taxon>Pipidae</taxon>
        <taxon>Pipinae</taxon>
        <taxon>Hymenochirus</taxon>
    </lineage>
</organism>
<feature type="transmembrane region" description="Helical" evidence="8">
    <location>
        <begin position="153"/>
        <end position="171"/>
    </location>
</feature>
<reference evidence="9" key="1">
    <citation type="thesis" date="2020" institute="ProQuest LLC" country="789 East Eisenhower Parkway, Ann Arbor, MI, USA">
        <title>Comparative Genomics and Chromosome Evolution.</title>
        <authorList>
            <person name="Mudd A.B."/>
        </authorList>
    </citation>
    <scope>NUCLEOTIDE SEQUENCE</scope>
    <source>
        <strain evidence="9">Female2</strain>
        <tissue evidence="9">Blood</tissue>
    </source>
</reference>
<comment type="subcellular location">
    <subcellularLocation>
        <location evidence="1">Endoplasmic reticulum membrane</location>
        <topology evidence="1">Multi-pass membrane protein</topology>
    </subcellularLocation>
</comment>
<keyword evidence="7 8" id="KW-0472">Membrane</keyword>
<dbReference type="Pfam" id="PF06699">
    <property type="entry name" value="PIG-F"/>
    <property type="match status" value="1"/>
</dbReference>
<gene>
    <name evidence="9" type="ORF">GDO86_008981</name>
</gene>
<evidence type="ECO:0000256" key="2">
    <source>
        <dbReference type="ARBA" id="ARBA00004687"/>
    </source>
</evidence>
<accession>A0A8T2JJD5</accession>
<feature type="transmembrane region" description="Helical" evidence="8">
    <location>
        <begin position="43"/>
        <end position="62"/>
    </location>
</feature>
<evidence type="ECO:0000313" key="9">
    <source>
        <dbReference type="EMBL" id="KAG8443637.1"/>
    </source>
</evidence>
<name>A0A8T2JJD5_9PIPI</name>
<dbReference type="GO" id="GO:0005789">
    <property type="term" value="C:endoplasmic reticulum membrane"/>
    <property type="evidence" value="ECO:0007669"/>
    <property type="project" value="UniProtKB-SubCell"/>
</dbReference>
<evidence type="ECO:0000256" key="5">
    <source>
        <dbReference type="ARBA" id="ARBA00022824"/>
    </source>
</evidence>
<sequence>MDETELRRLSTGHVFCVLAVVFSVCIPSLFLDDFSLLGTHLSWLSICSLCVIAVNVVLLLMFKPNFSSRRNTLANKVNRLLKSCVYFCISCLLFHLIIVLYGAPLIECVAETFLFSVLLSSFTTSRCLCVLGPNFHAWIRVFSKDGAMSVWDHSLQVTTICSVVGAWLGAFPIPLDWDRPWQVWPVSCSLGATIGYVAGLLVAPVWIYWNRKQLTYKSR</sequence>
<evidence type="ECO:0000313" key="10">
    <source>
        <dbReference type="Proteomes" id="UP000812440"/>
    </source>
</evidence>
<keyword evidence="10" id="KW-1185">Reference proteome</keyword>
<dbReference type="EMBL" id="JAACNH010000004">
    <property type="protein sequence ID" value="KAG8443637.1"/>
    <property type="molecule type" value="Genomic_DNA"/>
</dbReference>
<dbReference type="InterPro" id="IPR009580">
    <property type="entry name" value="GPI_biosynthesis_protein_Pig-F"/>
</dbReference>
<dbReference type="GO" id="GO:0006506">
    <property type="term" value="P:GPI anchor biosynthetic process"/>
    <property type="evidence" value="ECO:0007669"/>
    <property type="project" value="UniProtKB-KW"/>
</dbReference>
<evidence type="ECO:0000256" key="4">
    <source>
        <dbReference type="ARBA" id="ARBA00022692"/>
    </source>
</evidence>
<keyword evidence="3" id="KW-0337">GPI-anchor biosynthesis</keyword>
<feature type="transmembrane region" description="Helical" evidence="8">
    <location>
        <begin position="183"/>
        <end position="209"/>
    </location>
</feature>
<feature type="transmembrane region" description="Helical" evidence="8">
    <location>
        <begin position="112"/>
        <end position="132"/>
    </location>
</feature>
<proteinExistence type="predicted"/>
<evidence type="ECO:0000256" key="6">
    <source>
        <dbReference type="ARBA" id="ARBA00022989"/>
    </source>
</evidence>
<feature type="transmembrane region" description="Helical" evidence="8">
    <location>
        <begin position="12"/>
        <end position="31"/>
    </location>
</feature>
<evidence type="ECO:0000256" key="1">
    <source>
        <dbReference type="ARBA" id="ARBA00004477"/>
    </source>
</evidence>
<keyword evidence="5" id="KW-0256">Endoplasmic reticulum</keyword>
<evidence type="ECO:0000256" key="3">
    <source>
        <dbReference type="ARBA" id="ARBA00022502"/>
    </source>
</evidence>
<comment type="caution">
    <text evidence="9">The sequence shown here is derived from an EMBL/GenBank/DDBJ whole genome shotgun (WGS) entry which is preliminary data.</text>
</comment>
<dbReference type="OrthoDB" id="17366at2759"/>
<comment type="pathway">
    <text evidence="2">Glycolipid biosynthesis; glycosylphosphatidylinositol-anchor biosynthesis.</text>
</comment>
<evidence type="ECO:0000256" key="8">
    <source>
        <dbReference type="SAM" id="Phobius"/>
    </source>
</evidence>
<dbReference type="Proteomes" id="UP000812440">
    <property type="component" value="Chromosome 5"/>
</dbReference>
<evidence type="ECO:0008006" key="11">
    <source>
        <dbReference type="Google" id="ProtNLM"/>
    </source>
</evidence>
<protein>
    <recommendedName>
        <fullName evidence="11">Phosphatidylinositol-glycan biosynthesis class F protein</fullName>
    </recommendedName>
</protein>
<dbReference type="AlphaFoldDB" id="A0A8T2JJD5"/>
<keyword evidence="4 8" id="KW-0812">Transmembrane</keyword>
<evidence type="ECO:0000256" key="7">
    <source>
        <dbReference type="ARBA" id="ARBA00023136"/>
    </source>
</evidence>
<keyword evidence="6 8" id="KW-1133">Transmembrane helix</keyword>